<dbReference type="AlphaFoldDB" id="A0A9Q1B7D9"/>
<evidence type="ECO:0000313" key="3">
    <source>
        <dbReference type="Proteomes" id="UP001142489"/>
    </source>
</evidence>
<evidence type="ECO:0000256" key="1">
    <source>
        <dbReference type="SAM" id="MobiDB-lite"/>
    </source>
</evidence>
<feature type="compositionally biased region" description="Basic and acidic residues" evidence="1">
    <location>
        <begin position="134"/>
        <end position="151"/>
    </location>
</feature>
<keyword evidence="3" id="KW-1185">Reference proteome</keyword>
<dbReference type="EMBL" id="JAPFRF010000001">
    <property type="protein sequence ID" value="KAJ7344883.1"/>
    <property type="molecule type" value="Genomic_DNA"/>
</dbReference>
<dbReference type="Proteomes" id="UP001142489">
    <property type="component" value="Unassembled WGS sequence"/>
</dbReference>
<proteinExistence type="predicted"/>
<feature type="region of interest" description="Disordered" evidence="1">
    <location>
        <begin position="355"/>
        <end position="384"/>
    </location>
</feature>
<accession>A0A9Q1B7D9</accession>
<evidence type="ECO:0008006" key="4">
    <source>
        <dbReference type="Google" id="ProtNLM"/>
    </source>
</evidence>
<feature type="region of interest" description="Disordered" evidence="1">
    <location>
        <begin position="120"/>
        <end position="168"/>
    </location>
</feature>
<sequence>MEGTHTVLQLHRPIMELCYVSFYLPRGKVRGFTYKGCVTLDKSSKRFRNCYQVRESSATEGPSRQTCENIQDIFFKQTTTKDILAELYKLNTEKEKLLATLLSSSHILGVKMGNQDGKLQDLSESMEGNDDENLGFKDQQESLVESTEKKSALKTKKPRKSSKRRESIEDFINKKIKRKISAVSEPSVSNRREKSLGSSKLLSAKCPADGSTSSFTYLCQENVEDKDNLLSSASKVPDKSRQERHLLESSGALGSDTDLSVSFSEYDNDVFGHCFAHSSHSLLDDVEDTLKGMKVPSERLLGNSFQETSATRPEAFHETEVSGTVHDYTRNSAHLPPEALGASAEIGLVLWDNRKGSKESSGSGFPSVMQEKKQEDYAQQPEEQEPVIEESCGLVGAVNKTLLKVIQSDRLDETAEWKRLQPISAPPGLLYEGREKRNAGSQPNNKHLSLHLPINLNPDICQTRINVKQEDKRPLSPSLVAVSNVFNNSYPPSNTYKQMSPLPSPLSSGLPSPQLHHRILPLPVLDAEQESAFIDSPSSRHLRTNFLPAKDLEGQLHLRFSEHPRLSMKQPGLYQGANVGHFGKISPQETSTLQPLQQLHSEYQAAILQLKREHKDEVEKLKSEFELKVFHLRESMLHQSQSLRKILQTLKMNWKINYAEVKKPRMFAYPLKMIILQNHSEMCAYKLTEKHS</sequence>
<feature type="compositionally biased region" description="Basic residues" evidence="1">
    <location>
        <begin position="152"/>
        <end position="163"/>
    </location>
</feature>
<comment type="caution">
    <text evidence="2">The sequence shown here is derived from an EMBL/GenBank/DDBJ whole genome shotgun (WGS) entry which is preliminary data.</text>
</comment>
<evidence type="ECO:0000313" key="2">
    <source>
        <dbReference type="EMBL" id="KAJ7344883.1"/>
    </source>
</evidence>
<name>A0A9Q1B7D9_9SAUR</name>
<reference evidence="2" key="1">
    <citation type="journal article" date="2023" name="DNA Res.">
        <title>Chromosome-level genome assembly of Phrynocephalus forsythii using third-generation DNA sequencing and Hi-C analysis.</title>
        <authorList>
            <person name="Qi Y."/>
            <person name="Zhao W."/>
            <person name="Zhao Y."/>
            <person name="Niu C."/>
            <person name="Cao S."/>
            <person name="Zhang Y."/>
        </authorList>
    </citation>
    <scope>NUCLEOTIDE SEQUENCE</scope>
    <source>
        <tissue evidence="2">Muscle</tissue>
    </source>
</reference>
<dbReference type="OrthoDB" id="427644at2759"/>
<gene>
    <name evidence="2" type="ORF">JRQ81_000833</name>
</gene>
<organism evidence="2 3">
    <name type="scientific">Phrynocephalus forsythii</name>
    <dbReference type="NCBI Taxonomy" id="171643"/>
    <lineage>
        <taxon>Eukaryota</taxon>
        <taxon>Metazoa</taxon>
        <taxon>Chordata</taxon>
        <taxon>Craniata</taxon>
        <taxon>Vertebrata</taxon>
        <taxon>Euteleostomi</taxon>
        <taxon>Lepidosauria</taxon>
        <taxon>Squamata</taxon>
        <taxon>Bifurcata</taxon>
        <taxon>Unidentata</taxon>
        <taxon>Episquamata</taxon>
        <taxon>Toxicofera</taxon>
        <taxon>Iguania</taxon>
        <taxon>Acrodonta</taxon>
        <taxon>Agamidae</taxon>
        <taxon>Agaminae</taxon>
        <taxon>Phrynocephalus</taxon>
    </lineage>
</organism>
<protein>
    <recommendedName>
        <fullName evidence="4">Formin 1</fullName>
    </recommendedName>
</protein>